<dbReference type="Gene3D" id="2.30.30.140">
    <property type="match status" value="1"/>
</dbReference>
<evidence type="ECO:0008006" key="3">
    <source>
        <dbReference type="Google" id="ProtNLM"/>
    </source>
</evidence>
<dbReference type="InterPro" id="IPR032675">
    <property type="entry name" value="LRR_dom_sf"/>
</dbReference>
<evidence type="ECO:0000313" key="2">
    <source>
        <dbReference type="Proteomes" id="UP000198406"/>
    </source>
</evidence>
<dbReference type="OrthoDB" id="568100at2759"/>
<name>A0A1Z5JS48_FISSO</name>
<dbReference type="AlphaFoldDB" id="A0A1Z5JS48"/>
<keyword evidence="2" id="KW-1185">Reference proteome</keyword>
<accession>A0A1Z5JS48</accession>
<dbReference type="SUPFAM" id="SSF63748">
    <property type="entry name" value="Tudor/PWWP/MBT"/>
    <property type="match status" value="1"/>
</dbReference>
<reference evidence="1 2" key="1">
    <citation type="journal article" date="2015" name="Plant Cell">
        <title>Oil accumulation by the oleaginous diatom Fistulifera solaris as revealed by the genome and transcriptome.</title>
        <authorList>
            <person name="Tanaka T."/>
            <person name="Maeda Y."/>
            <person name="Veluchamy A."/>
            <person name="Tanaka M."/>
            <person name="Abida H."/>
            <person name="Marechal E."/>
            <person name="Bowler C."/>
            <person name="Muto M."/>
            <person name="Sunaga Y."/>
            <person name="Tanaka M."/>
            <person name="Yoshino T."/>
            <person name="Taniguchi T."/>
            <person name="Fukuda Y."/>
            <person name="Nemoto M."/>
            <person name="Matsumoto M."/>
            <person name="Wong P.S."/>
            <person name="Aburatani S."/>
            <person name="Fujibuchi W."/>
        </authorList>
    </citation>
    <scope>NUCLEOTIDE SEQUENCE [LARGE SCALE GENOMIC DNA]</scope>
    <source>
        <strain evidence="1 2">JPCC DA0580</strain>
    </source>
</reference>
<gene>
    <name evidence="1" type="ORF">FisN_5Hh220</name>
</gene>
<dbReference type="CDD" id="cd20404">
    <property type="entry name" value="Tudor_Agenet_AtEML-like"/>
    <property type="match status" value="1"/>
</dbReference>
<proteinExistence type="predicted"/>
<dbReference type="InParanoid" id="A0A1Z5JS48"/>
<dbReference type="EMBL" id="BDSP01000111">
    <property type="protein sequence ID" value="GAX16847.1"/>
    <property type="molecule type" value="Genomic_DNA"/>
</dbReference>
<comment type="caution">
    <text evidence="1">The sequence shown here is derived from an EMBL/GenBank/DDBJ whole genome shotgun (WGS) entry which is preliminary data.</text>
</comment>
<sequence>MLVGRFIPASVVQQEKMESFTPQCTPDLSEIYSHSSSGSSQKLTEEGLLASNTSIGDFETVKQTPRSIDCFTKEQDNPPSTTKQKPLCEEVTCSAKTPLSPTAKEETLNSLLEEATTMGVKSGPEAAENSENLLVHSEKTSVILNNEAVDKNYDCKTKIKSHANCNIQPPSKKRKMIAPDDECRDLSDVRVGCRVAVFWDGENAYFEGTVTRERRNHKRRYFIEYDDGDREWIDFTKHKFYLVEQQPNGTQELHLSKRKRKLSCDVSPPFDAEMKGHNSKPIPGSIDCPSIRTEDPKDIQAGNDWVHTYNNPKVKAELNSSDDSETDEDEIMEWAVKMFGIRPPIARPKIQSEDAARSVLQLHYPPSNQDDRVYGGISEAVKRRRSCVVSTTNVQGVKTPEPQFVHRDRPKPTHRVKIRKSALLANPVVEPDKDEDVEAKRKKELARALTAEEIRMILGEDECVGPCSTNWVRRSVRQPSKHALNSPRVKDLIEKLKSNDPDMVVLKMKKYVNDPNTPCLVIDAVLAALEENTNCEALYIQNFNEGMRDEQMMSLLQVLQRSSCKIWCLNIGETYKVKQKTWKKFAIGLKKTKITHMYASEHVISTELKDQIRSTIRDNRSKHSMHCDPSNLDTIIKCTHCWWNPVNTKSLRPYLKKRGYDRILGDSEFQGLPGSTSGAALS</sequence>
<organism evidence="1 2">
    <name type="scientific">Fistulifera solaris</name>
    <name type="common">Oleaginous diatom</name>
    <dbReference type="NCBI Taxonomy" id="1519565"/>
    <lineage>
        <taxon>Eukaryota</taxon>
        <taxon>Sar</taxon>
        <taxon>Stramenopiles</taxon>
        <taxon>Ochrophyta</taxon>
        <taxon>Bacillariophyta</taxon>
        <taxon>Bacillariophyceae</taxon>
        <taxon>Bacillariophycidae</taxon>
        <taxon>Naviculales</taxon>
        <taxon>Naviculaceae</taxon>
        <taxon>Fistulifera</taxon>
    </lineage>
</organism>
<dbReference type="Proteomes" id="UP000198406">
    <property type="component" value="Unassembled WGS sequence"/>
</dbReference>
<protein>
    <recommendedName>
        <fullName evidence="3">Tudor domain-containing protein</fullName>
    </recommendedName>
</protein>
<dbReference type="Gene3D" id="3.80.10.10">
    <property type="entry name" value="Ribonuclease Inhibitor"/>
    <property type="match status" value="1"/>
</dbReference>
<evidence type="ECO:0000313" key="1">
    <source>
        <dbReference type="EMBL" id="GAX16847.1"/>
    </source>
</evidence>